<comment type="caution">
    <text evidence="2">The sequence shown here is derived from an EMBL/GenBank/DDBJ whole genome shotgun (WGS) entry which is preliminary data.</text>
</comment>
<dbReference type="Proteomes" id="UP001054945">
    <property type="component" value="Unassembled WGS sequence"/>
</dbReference>
<organism evidence="2 3">
    <name type="scientific">Caerostris extrusa</name>
    <name type="common">Bark spider</name>
    <name type="synonym">Caerostris bankana</name>
    <dbReference type="NCBI Taxonomy" id="172846"/>
    <lineage>
        <taxon>Eukaryota</taxon>
        <taxon>Metazoa</taxon>
        <taxon>Ecdysozoa</taxon>
        <taxon>Arthropoda</taxon>
        <taxon>Chelicerata</taxon>
        <taxon>Arachnida</taxon>
        <taxon>Araneae</taxon>
        <taxon>Araneomorphae</taxon>
        <taxon>Entelegynae</taxon>
        <taxon>Araneoidea</taxon>
        <taxon>Araneidae</taxon>
        <taxon>Caerostris</taxon>
    </lineage>
</organism>
<dbReference type="AlphaFoldDB" id="A0AAV4PS49"/>
<protein>
    <submittedName>
        <fullName evidence="2">Uncharacterized protein</fullName>
    </submittedName>
</protein>
<evidence type="ECO:0000313" key="2">
    <source>
        <dbReference type="EMBL" id="GIX99886.1"/>
    </source>
</evidence>
<dbReference type="EMBL" id="BPLR01005111">
    <property type="protein sequence ID" value="GIX99886.1"/>
    <property type="molecule type" value="Genomic_DNA"/>
</dbReference>
<reference evidence="2 3" key="1">
    <citation type="submission" date="2021-06" db="EMBL/GenBank/DDBJ databases">
        <title>Caerostris extrusa draft genome.</title>
        <authorList>
            <person name="Kono N."/>
            <person name="Arakawa K."/>
        </authorList>
    </citation>
    <scope>NUCLEOTIDE SEQUENCE [LARGE SCALE GENOMIC DNA]</scope>
</reference>
<sequence length="85" mass="10385">MNKKGEKYLPEQWQQLVLPPVKQRGGMEKKKKKRKERKDENKQIKQQKRSQHLRTFVLLRRRIFCVCIHSRGIWQRSVQTESNRA</sequence>
<proteinExistence type="predicted"/>
<accession>A0AAV4PS49</accession>
<name>A0AAV4PS49_CAEEX</name>
<evidence type="ECO:0000256" key="1">
    <source>
        <dbReference type="SAM" id="MobiDB-lite"/>
    </source>
</evidence>
<keyword evidence="3" id="KW-1185">Reference proteome</keyword>
<evidence type="ECO:0000313" key="3">
    <source>
        <dbReference type="Proteomes" id="UP001054945"/>
    </source>
</evidence>
<gene>
    <name evidence="2" type="ORF">CEXT_696551</name>
</gene>
<feature type="region of interest" description="Disordered" evidence="1">
    <location>
        <begin position="20"/>
        <end position="51"/>
    </location>
</feature>